<dbReference type="AlphaFoldDB" id="A0A0E9Q583"/>
<protein>
    <submittedName>
        <fullName evidence="2">Uncharacterized protein</fullName>
    </submittedName>
</protein>
<accession>A0A0E9Q583</accession>
<reference evidence="2" key="1">
    <citation type="submission" date="2014-11" db="EMBL/GenBank/DDBJ databases">
        <authorList>
            <person name="Amaro Gonzalez C."/>
        </authorList>
    </citation>
    <scope>NUCLEOTIDE SEQUENCE</scope>
</reference>
<feature type="transmembrane region" description="Helical" evidence="1">
    <location>
        <begin position="20"/>
        <end position="40"/>
    </location>
</feature>
<keyword evidence="1" id="KW-0472">Membrane</keyword>
<keyword evidence="1" id="KW-1133">Transmembrane helix</keyword>
<evidence type="ECO:0000313" key="2">
    <source>
        <dbReference type="EMBL" id="JAH11233.1"/>
    </source>
</evidence>
<reference evidence="2" key="2">
    <citation type="journal article" date="2015" name="Fish Shellfish Immunol.">
        <title>Early steps in the European eel (Anguilla anguilla)-Vibrio vulnificus interaction in the gills: Role of the RtxA13 toxin.</title>
        <authorList>
            <person name="Callol A."/>
            <person name="Pajuelo D."/>
            <person name="Ebbesson L."/>
            <person name="Teles M."/>
            <person name="MacKenzie S."/>
            <person name="Amaro C."/>
        </authorList>
    </citation>
    <scope>NUCLEOTIDE SEQUENCE</scope>
</reference>
<sequence>MRAITFDCQPCKNILPIHFFFVYSVFVHCCFLMLITLSIVHKIQNSSSHTPKTKVCTCLINPILVFHRNIFKNKSKNSIIKALGMRPMYVYVSMPE</sequence>
<proteinExistence type="predicted"/>
<evidence type="ECO:0000256" key="1">
    <source>
        <dbReference type="SAM" id="Phobius"/>
    </source>
</evidence>
<name>A0A0E9Q583_ANGAN</name>
<dbReference type="EMBL" id="GBXM01097344">
    <property type="protein sequence ID" value="JAH11233.1"/>
    <property type="molecule type" value="Transcribed_RNA"/>
</dbReference>
<organism evidence="2">
    <name type="scientific">Anguilla anguilla</name>
    <name type="common">European freshwater eel</name>
    <name type="synonym">Muraena anguilla</name>
    <dbReference type="NCBI Taxonomy" id="7936"/>
    <lineage>
        <taxon>Eukaryota</taxon>
        <taxon>Metazoa</taxon>
        <taxon>Chordata</taxon>
        <taxon>Craniata</taxon>
        <taxon>Vertebrata</taxon>
        <taxon>Euteleostomi</taxon>
        <taxon>Actinopterygii</taxon>
        <taxon>Neopterygii</taxon>
        <taxon>Teleostei</taxon>
        <taxon>Anguilliformes</taxon>
        <taxon>Anguillidae</taxon>
        <taxon>Anguilla</taxon>
    </lineage>
</organism>
<keyword evidence="1" id="KW-0812">Transmembrane</keyword>